<feature type="domain" description="S-adenosyl-l-methionine hydroxide adenosyltransferase N-terminal" evidence="3">
    <location>
        <begin position="4"/>
        <end position="145"/>
    </location>
</feature>
<evidence type="ECO:0000313" key="6">
    <source>
        <dbReference type="Proteomes" id="UP000467305"/>
    </source>
</evidence>
<feature type="domain" description="S-adenosyl-l-methionine hydroxide adenosyltransferase C-terminal" evidence="4">
    <location>
        <begin position="170"/>
        <end position="271"/>
    </location>
</feature>
<comment type="similarity">
    <text evidence="2">Belongs to the SAM hydrolase / SAM-dependent halogenase family.</text>
</comment>
<keyword evidence="1" id="KW-0949">S-adenosyl-L-methionine</keyword>
<reference evidence="5 6" key="1">
    <citation type="submission" date="2019-09" db="EMBL/GenBank/DDBJ databases">
        <authorList>
            <person name="Cao W.R."/>
        </authorList>
    </citation>
    <scope>NUCLEOTIDE SEQUENCE [LARGE SCALE GENOMIC DNA]</scope>
    <source>
        <strain evidence="6">a4</strain>
    </source>
</reference>
<dbReference type="RefSeq" id="WP_150899832.1">
    <property type="nucleotide sequence ID" value="NZ_WAAU01000013.1"/>
</dbReference>
<evidence type="ECO:0000259" key="3">
    <source>
        <dbReference type="Pfam" id="PF01887"/>
    </source>
</evidence>
<name>A0A7J5ALQ8_9FLAO</name>
<evidence type="ECO:0000313" key="5">
    <source>
        <dbReference type="EMBL" id="KAB1158408.1"/>
    </source>
</evidence>
<dbReference type="InterPro" id="IPR046470">
    <property type="entry name" value="SAM_HAT_C"/>
</dbReference>
<dbReference type="EMBL" id="WAAU01000013">
    <property type="protein sequence ID" value="KAB1158408.1"/>
    <property type="molecule type" value="Genomic_DNA"/>
</dbReference>
<proteinExistence type="inferred from homology"/>
<dbReference type="AlphaFoldDB" id="A0A7J5ALQ8"/>
<dbReference type="InterPro" id="IPR023228">
    <property type="entry name" value="SAM_OH_AdoTrfase_N_sf"/>
</dbReference>
<dbReference type="SUPFAM" id="SSF102522">
    <property type="entry name" value="Bacterial fluorinating enzyme, N-terminal domain"/>
    <property type="match status" value="1"/>
</dbReference>
<dbReference type="PANTHER" id="PTHR35092:SF1">
    <property type="entry name" value="CHLORINASE MJ1651"/>
    <property type="match status" value="1"/>
</dbReference>
<keyword evidence="6" id="KW-1185">Reference proteome</keyword>
<dbReference type="InterPro" id="IPR002747">
    <property type="entry name" value="SAM_OH_AdoTrfase"/>
</dbReference>
<comment type="caution">
    <text evidence="5">The sequence shown here is derived from an EMBL/GenBank/DDBJ whole genome shotgun (WGS) entry which is preliminary data.</text>
</comment>
<dbReference type="Pfam" id="PF01887">
    <property type="entry name" value="SAM_HAT_N"/>
    <property type="match status" value="1"/>
</dbReference>
<evidence type="ECO:0000256" key="2">
    <source>
        <dbReference type="ARBA" id="ARBA00024035"/>
    </source>
</evidence>
<dbReference type="Gene3D" id="3.40.50.10790">
    <property type="entry name" value="S-adenosyl-l-methionine hydroxide adenosyltransferase, N-terminal"/>
    <property type="match status" value="1"/>
</dbReference>
<accession>A0A7J5ALQ8</accession>
<evidence type="ECO:0000259" key="4">
    <source>
        <dbReference type="Pfam" id="PF20257"/>
    </source>
</evidence>
<protein>
    <submittedName>
        <fullName evidence="5">SAM-dependent chlorinase/fluorinase</fullName>
    </submittedName>
</protein>
<dbReference type="PIRSF" id="PIRSF006779">
    <property type="entry name" value="UCP006779"/>
    <property type="match status" value="1"/>
</dbReference>
<dbReference type="Gene3D" id="2.40.30.90">
    <property type="entry name" value="Bacterial fluorinating enzyme like"/>
    <property type="match status" value="1"/>
</dbReference>
<sequence>MPLITLTTDFGIKDHFVGAVKGAIYSELPDANIVDITHHITPFNITETAYILKNTYKSFPDKTIHIVGVDSELSVDNKHIALELDNHYFICPDNGIISMIASEIKPSKIVEINIHNHIESSFPVLDVFVQVASHIGRGGSLNVIGKEIESYKNITEIQPKINQKQDHIIGGVIYIDNYGNVITNISKKLFNSIGKGRNFTITARRYNFDKIYNRYNEIVDYSIPVEKRQYDGEKLAIFNSAGFLEIAIYRSNLDTVGGASTLLGLGYRDSISIEFETIISPDFTTIN</sequence>
<dbReference type="PANTHER" id="PTHR35092">
    <property type="entry name" value="CHLORINASE MJ1651"/>
    <property type="match status" value="1"/>
</dbReference>
<dbReference type="OrthoDB" id="9792195at2"/>
<organism evidence="5 6">
    <name type="scientific">Tenacibaculum aiptasiae</name>
    <dbReference type="NCBI Taxonomy" id="426481"/>
    <lineage>
        <taxon>Bacteria</taxon>
        <taxon>Pseudomonadati</taxon>
        <taxon>Bacteroidota</taxon>
        <taxon>Flavobacteriia</taxon>
        <taxon>Flavobacteriales</taxon>
        <taxon>Flavobacteriaceae</taxon>
        <taxon>Tenacibaculum</taxon>
    </lineage>
</organism>
<gene>
    <name evidence="5" type="ORF">F7018_09535</name>
</gene>
<dbReference type="SUPFAM" id="SSF101852">
    <property type="entry name" value="Bacterial fluorinating enzyme, C-terminal domain"/>
    <property type="match status" value="1"/>
</dbReference>
<dbReference type="Pfam" id="PF20257">
    <property type="entry name" value="SAM_HAT_C"/>
    <property type="match status" value="1"/>
</dbReference>
<evidence type="ECO:0000256" key="1">
    <source>
        <dbReference type="ARBA" id="ARBA00022691"/>
    </source>
</evidence>
<dbReference type="InterPro" id="IPR023227">
    <property type="entry name" value="SAM_OH_AdoTrfase_C_sf"/>
</dbReference>
<dbReference type="Proteomes" id="UP000467305">
    <property type="component" value="Unassembled WGS sequence"/>
</dbReference>
<dbReference type="InterPro" id="IPR046469">
    <property type="entry name" value="SAM_HAT_N"/>
</dbReference>